<name>A0A8D9PDR6_9CAUD</name>
<protein>
    <submittedName>
        <fullName evidence="5">YsxB-like protein</fullName>
    </submittedName>
</protein>
<proteinExistence type="predicted"/>
<dbReference type="InterPro" id="IPR036764">
    <property type="entry name" value="Peptidase_Prp_sf"/>
</dbReference>
<evidence type="ECO:0000256" key="3">
    <source>
        <dbReference type="ARBA" id="ARBA00022801"/>
    </source>
</evidence>
<accession>A0A8D9PDR6</accession>
<sequence length="92" mass="10190">MTEVTLHRGDSCSVRCRGHATGAPDVCAAVSCLMYTAAGWLHNTQAAEMVYEKLDSGDAYLRWHGGEWLYDLLKIGFLQLEKAAPKKISVKF</sequence>
<dbReference type="Pfam" id="PF04327">
    <property type="entry name" value="Peptidase_Prp"/>
    <property type="match status" value="1"/>
</dbReference>
<dbReference type="SUPFAM" id="SSF118010">
    <property type="entry name" value="TM1457-like"/>
    <property type="match status" value="1"/>
</dbReference>
<organism evidence="5">
    <name type="scientific">Podoviridae sp. ct5O42</name>
    <dbReference type="NCBI Taxonomy" id="2826084"/>
    <lineage>
        <taxon>Viruses</taxon>
        <taxon>Duplodnaviria</taxon>
        <taxon>Heunggongvirae</taxon>
        <taxon>Uroviricota</taxon>
        <taxon>Caudoviricetes</taxon>
    </lineage>
</organism>
<evidence type="ECO:0000313" key="5">
    <source>
        <dbReference type="EMBL" id="DAD55312.1"/>
    </source>
</evidence>
<dbReference type="GO" id="GO:0042254">
    <property type="term" value="P:ribosome biogenesis"/>
    <property type="evidence" value="ECO:0007669"/>
    <property type="project" value="UniProtKB-KW"/>
</dbReference>
<reference evidence="5" key="1">
    <citation type="journal article" date="2021" name="Proc. Natl. Acad. Sci. U.S.A.">
        <title>A Catalog of Tens of Thousands of Viruses from Human Metagenomes Reveals Hidden Associations with Chronic Diseases.</title>
        <authorList>
            <person name="Tisza M.J."/>
            <person name="Buck C.B."/>
        </authorList>
    </citation>
    <scope>NUCLEOTIDE SEQUENCE</scope>
    <source>
        <strain evidence="5">Ct5O42</strain>
    </source>
</reference>
<dbReference type="GO" id="GO:0006508">
    <property type="term" value="P:proteolysis"/>
    <property type="evidence" value="ECO:0007669"/>
    <property type="project" value="UniProtKB-KW"/>
</dbReference>
<dbReference type="GO" id="GO:0008234">
    <property type="term" value="F:cysteine-type peptidase activity"/>
    <property type="evidence" value="ECO:0007669"/>
    <property type="project" value="UniProtKB-KW"/>
</dbReference>
<keyword evidence="1" id="KW-0690">Ribosome biogenesis</keyword>
<dbReference type="Gene3D" id="3.30.70.1490">
    <property type="entry name" value="Cysteine protease Prp"/>
    <property type="match status" value="1"/>
</dbReference>
<keyword evidence="4" id="KW-0788">Thiol protease</keyword>
<evidence type="ECO:0000256" key="2">
    <source>
        <dbReference type="ARBA" id="ARBA00022670"/>
    </source>
</evidence>
<dbReference type="EMBL" id="BK014723">
    <property type="protein sequence ID" value="DAD55312.1"/>
    <property type="molecule type" value="Genomic_DNA"/>
</dbReference>
<evidence type="ECO:0000256" key="4">
    <source>
        <dbReference type="ARBA" id="ARBA00022807"/>
    </source>
</evidence>
<keyword evidence="2" id="KW-0645">Protease</keyword>
<dbReference type="InterPro" id="IPR007422">
    <property type="entry name" value="Peptidase_Prp"/>
</dbReference>
<keyword evidence="3" id="KW-0378">Hydrolase</keyword>
<dbReference type="CDD" id="cd16332">
    <property type="entry name" value="Prp-like"/>
    <property type="match status" value="1"/>
</dbReference>
<evidence type="ECO:0000256" key="1">
    <source>
        <dbReference type="ARBA" id="ARBA00022517"/>
    </source>
</evidence>